<sequence>MSLFNVFDITGSGMSAQSIRLNTTASNIANAESVSSSADKTYRARHPVFAAAMQEAAAGLRASDGSSVGVTVLGIVESDKPLTVEYAPNHPMADKDGYIYKPNVNVIEEMTNMISASRSYQTNVQLAESAKNMLNKTLMLGQR</sequence>
<evidence type="ECO:0000256" key="4">
    <source>
        <dbReference type="ARBA" id="ARBA00023143"/>
    </source>
</evidence>
<dbReference type="PROSITE" id="PS00588">
    <property type="entry name" value="FLAGELLA_BB_ROD"/>
    <property type="match status" value="1"/>
</dbReference>
<comment type="caution">
    <text evidence="9">The sequence shown here is derived from an EMBL/GenBank/DDBJ whole genome shotgun (WGS) entry which is preliminary data.</text>
</comment>
<protein>
    <recommendedName>
        <fullName evidence="3 6">Flagellar basal-body rod protein FlgC</fullName>
    </recommendedName>
</protein>
<evidence type="ECO:0000256" key="2">
    <source>
        <dbReference type="ARBA" id="ARBA00009677"/>
    </source>
</evidence>
<dbReference type="EMBL" id="BDQM01000053">
    <property type="protein sequence ID" value="GAW97876.1"/>
    <property type="molecule type" value="Genomic_DNA"/>
</dbReference>
<evidence type="ECO:0000313" key="10">
    <source>
        <dbReference type="Proteomes" id="UP000197068"/>
    </source>
</evidence>
<dbReference type="RefSeq" id="WP_057180184.1">
    <property type="nucleotide sequence ID" value="NZ_BDQM01000053.1"/>
</dbReference>
<dbReference type="PANTHER" id="PTHR30435:SF29">
    <property type="entry name" value="FLAGELLAR BASAL-BODY ROD PROTEIN FLGC"/>
    <property type="match status" value="1"/>
</dbReference>
<reference evidence="9 10" key="1">
    <citation type="submission" date="2017-06" db="EMBL/GenBank/DDBJ databases">
        <title>Whole Genome Sequences of Colwellia marinimaniae MTCD1.</title>
        <authorList>
            <person name="Kusumoto H."/>
            <person name="Inoue M."/>
            <person name="Tanikawa K."/>
            <person name="Maeji H."/>
            <person name="Cameron J.H."/>
            <person name="Bartlett D.H."/>
        </authorList>
    </citation>
    <scope>NUCLEOTIDE SEQUENCE [LARGE SCALE GENOMIC DNA]</scope>
    <source>
        <strain evidence="9 10">MTCD1</strain>
    </source>
</reference>
<name>A0ABQ0MZT8_9GAMM</name>
<evidence type="ECO:0000256" key="1">
    <source>
        <dbReference type="ARBA" id="ARBA00004117"/>
    </source>
</evidence>
<comment type="subcellular location">
    <subcellularLocation>
        <location evidence="1 6">Bacterial flagellum basal body</location>
    </subcellularLocation>
</comment>
<dbReference type="Pfam" id="PF00460">
    <property type="entry name" value="Flg_bb_rod"/>
    <property type="match status" value="1"/>
</dbReference>
<evidence type="ECO:0000256" key="6">
    <source>
        <dbReference type="RuleBase" id="RU362062"/>
    </source>
</evidence>
<keyword evidence="9" id="KW-0282">Flagellum</keyword>
<feature type="domain" description="Flagellar basal-body/hook protein C-terminal" evidence="8">
    <location>
        <begin position="96"/>
        <end position="138"/>
    </location>
</feature>
<accession>A0ABQ0MZT8</accession>
<keyword evidence="9" id="KW-0969">Cilium</keyword>
<dbReference type="Proteomes" id="UP000197068">
    <property type="component" value="Unassembled WGS sequence"/>
</dbReference>
<evidence type="ECO:0000259" key="7">
    <source>
        <dbReference type="Pfam" id="PF00460"/>
    </source>
</evidence>
<gene>
    <name evidence="9" type="primary">flgC_1</name>
    <name evidence="9" type="ORF">MTCD1_03524</name>
</gene>
<comment type="similarity">
    <text evidence="2">Belongs to the flagella basal body rod proteins family.</text>
</comment>
<dbReference type="NCBIfam" id="TIGR01395">
    <property type="entry name" value="FlgC"/>
    <property type="match status" value="1"/>
</dbReference>
<evidence type="ECO:0000256" key="5">
    <source>
        <dbReference type="ARBA" id="ARBA00025933"/>
    </source>
</evidence>
<keyword evidence="10" id="KW-1185">Reference proteome</keyword>
<dbReference type="InterPro" id="IPR010930">
    <property type="entry name" value="Flg_bb/hook_C_dom"/>
</dbReference>
<evidence type="ECO:0000259" key="8">
    <source>
        <dbReference type="Pfam" id="PF06429"/>
    </source>
</evidence>
<dbReference type="PANTHER" id="PTHR30435">
    <property type="entry name" value="FLAGELLAR PROTEIN"/>
    <property type="match status" value="1"/>
</dbReference>
<dbReference type="InterPro" id="IPR006299">
    <property type="entry name" value="FlgC"/>
</dbReference>
<keyword evidence="4 6" id="KW-0975">Bacterial flagellum</keyword>
<organism evidence="9 10">
    <name type="scientific">Colwellia marinimaniae</name>
    <dbReference type="NCBI Taxonomy" id="1513592"/>
    <lineage>
        <taxon>Bacteria</taxon>
        <taxon>Pseudomonadati</taxon>
        <taxon>Pseudomonadota</taxon>
        <taxon>Gammaproteobacteria</taxon>
        <taxon>Alteromonadales</taxon>
        <taxon>Colwelliaceae</taxon>
        <taxon>Colwellia</taxon>
    </lineage>
</organism>
<evidence type="ECO:0000256" key="3">
    <source>
        <dbReference type="ARBA" id="ARBA00017941"/>
    </source>
</evidence>
<dbReference type="Pfam" id="PF06429">
    <property type="entry name" value="Flg_bbr_C"/>
    <property type="match status" value="1"/>
</dbReference>
<feature type="domain" description="Flagellar basal body rod protein N-terminal" evidence="7">
    <location>
        <begin position="10"/>
        <end position="31"/>
    </location>
</feature>
<keyword evidence="9" id="KW-0966">Cell projection</keyword>
<proteinExistence type="inferred from homology"/>
<dbReference type="InterPro" id="IPR001444">
    <property type="entry name" value="Flag_bb_rod_N"/>
</dbReference>
<evidence type="ECO:0000313" key="9">
    <source>
        <dbReference type="EMBL" id="GAW97876.1"/>
    </source>
</evidence>
<dbReference type="InterPro" id="IPR019776">
    <property type="entry name" value="Flagellar_basal_body_rod_CS"/>
</dbReference>
<comment type="subunit">
    <text evidence="5 6">The basal body constitutes a major portion of the flagellar organelle and consists of four rings (L,P,S, and M) mounted on a central rod. The rod consists of about 26 subunits of FlgG in the distal portion, and FlgB, FlgC and FlgF are thought to build up the proximal portion of the rod with about 6 subunits each.</text>
</comment>